<dbReference type="STRING" id="4577.A0A1D6FRW0"/>
<reference evidence="2" key="1">
    <citation type="submission" date="2015-12" db="EMBL/GenBank/DDBJ databases">
        <title>Update maize B73 reference genome by single molecule sequencing technologies.</title>
        <authorList>
            <consortium name="Maize Genome Sequencing Project"/>
            <person name="Ware D."/>
        </authorList>
    </citation>
    <scope>NUCLEOTIDE SEQUENCE</scope>
    <source>
        <tissue evidence="2">Seedling</tissue>
    </source>
</reference>
<dbReference type="AlphaFoldDB" id="A0A1D6FRW0"/>
<feature type="domain" description="Reverse transcriptase zinc-binding" evidence="1">
    <location>
        <begin position="117"/>
        <end position="202"/>
    </location>
</feature>
<evidence type="ECO:0000313" key="2">
    <source>
        <dbReference type="EMBL" id="AQK94313.1"/>
    </source>
</evidence>
<protein>
    <recommendedName>
        <fullName evidence="1">Reverse transcriptase zinc-binding domain-containing protein</fullName>
    </recommendedName>
</protein>
<dbReference type="InParanoid" id="A0A1D6FRW0"/>
<dbReference type="Pfam" id="PF13966">
    <property type="entry name" value="zf-RVT"/>
    <property type="match status" value="1"/>
</dbReference>
<sequence>MEGDLGGPHWDSLRTLLPIYQAVSTSTVGDGCSTNFWHDAWHGEDDLATRLPALFSHCVKQQASVADVMANGLHLVTRLSSQAQLELHQAQNIISGTQLSQQPDERKCMLTSTHGKFQTSALYELLKRPVRSENALAAFVWNNKTPPRVKFFAWLMTQGRIQSKKNLLRKRIVDEDVCEECNQESESAGHIVLHCPFAKRFWQAIGFQVPADLDVHELHLIVRPTNIPKTEFSSFVVLCCWQLWKRRNALVFRQEAIPLSRILRQCSEEAKNWSYRHGSKEAGVQAAWVLVFSTASM</sequence>
<organism evidence="2">
    <name type="scientific">Zea mays</name>
    <name type="common">Maize</name>
    <dbReference type="NCBI Taxonomy" id="4577"/>
    <lineage>
        <taxon>Eukaryota</taxon>
        <taxon>Viridiplantae</taxon>
        <taxon>Streptophyta</taxon>
        <taxon>Embryophyta</taxon>
        <taxon>Tracheophyta</taxon>
        <taxon>Spermatophyta</taxon>
        <taxon>Magnoliopsida</taxon>
        <taxon>Liliopsida</taxon>
        <taxon>Poales</taxon>
        <taxon>Poaceae</taxon>
        <taxon>PACMAD clade</taxon>
        <taxon>Panicoideae</taxon>
        <taxon>Andropogonodae</taxon>
        <taxon>Andropogoneae</taxon>
        <taxon>Tripsacinae</taxon>
        <taxon>Zea</taxon>
    </lineage>
</organism>
<evidence type="ECO:0000259" key="1">
    <source>
        <dbReference type="Pfam" id="PF13966"/>
    </source>
</evidence>
<gene>
    <name evidence="2" type="ORF">ZEAMMB73_Zm00001d010547</name>
</gene>
<accession>A0A1D6FRW0</accession>
<proteinExistence type="predicted"/>
<dbReference type="eggNOG" id="KOG1032">
    <property type="taxonomic scope" value="Eukaryota"/>
</dbReference>
<dbReference type="PANTHER" id="PTHR36617:SF16">
    <property type="entry name" value="OS04G0516500 PROTEIN"/>
    <property type="match status" value="1"/>
</dbReference>
<dbReference type="PANTHER" id="PTHR36617">
    <property type="entry name" value="PROTEIN, PUTATIVE-RELATED"/>
    <property type="match status" value="1"/>
</dbReference>
<dbReference type="OMA" id="LGPHWDS"/>
<dbReference type="EMBL" id="CM000784">
    <property type="protein sequence ID" value="AQK94313.1"/>
    <property type="molecule type" value="Genomic_DNA"/>
</dbReference>
<dbReference type="eggNOG" id="KOG1075">
    <property type="taxonomic scope" value="Eukaryota"/>
</dbReference>
<dbReference type="ExpressionAtlas" id="A0A1D6FRW0">
    <property type="expression patterns" value="baseline"/>
</dbReference>
<name>A0A1D6FRW0_MAIZE</name>
<dbReference type="PaxDb" id="4577-GRMZM2G433609_P01"/>
<dbReference type="InterPro" id="IPR026960">
    <property type="entry name" value="RVT-Znf"/>
</dbReference>
<dbReference type="eggNOG" id="KOG0205">
    <property type="taxonomic scope" value="Eukaryota"/>
</dbReference>